<dbReference type="InterPro" id="IPR050563">
    <property type="entry name" value="4-hydroxybenzoyl-CoA_TE"/>
</dbReference>
<comment type="similarity">
    <text evidence="1">Belongs to the 4-hydroxybenzoyl-CoA thioesterase family.</text>
</comment>
<evidence type="ECO:0000313" key="4">
    <source>
        <dbReference type="Proteomes" id="UP000184520"/>
    </source>
</evidence>
<dbReference type="CDD" id="cd00586">
    <property type="entry name" value="4HBT"/>
    <property type="match status" value="1"/>
</dbReference>
<reference evidence="4" key="1">
    <citation type="submission" date="2016-11" db="EMBL/GenBank/DDBJ databases">
        <authorList>
            <person name="Varghese N."/>
            <person name="Submissions S."/>
        </authorList>
    </citation>
    <scope>NUCLEOTIDE SEQUENCE [LARGE SCALE GENOMIC DNA]</scope>
    <source>
        <strain evidence="4">CGMCC 1.8995</strain>
    </source>
</reference>
<dbReference type="STRING" id="634436.SAMN05216361_0861"/>
<dbReference type="SUPFAM" id="SSF54637">
    <property type="entry name" value="Thioesterase/thiol ester dehydrase-isomerase"/>
    <property type="match status" value="1"/>
</dbReference>
<dbReference type="Proteomes" id="UP000184520">
    <property type="component" value="Unassembled WGS sequence"/>
</dbReference>
<protein>
    <submittedName>
        <fullName evidence="3">Acyl-CoA thioester hydrolase</fullName>
    </submittedName>
</protein>
<proteinExistence type="inferred from homology"/>
<dbReference type="InterPro" id="IPR029069">
    <property type="entry name" value="HotDog_dom_sf"/>
</dbReference>
<organism evidence="3 4">
    <name type="scientific">Marisediminitalea aggregata</name>
    <dbReference type="NCBI Taxonomy" id="634436"/>
    <lineage>
        <taxon>Bacteria</taxon>
        <taxon>Pseudomonadati</taxon>
        <taxon>Pseudomonadota</taxon>
        <taxon>Gammaproteobacteria</taxon>
        <taxon>Alteromonadales</taxon>
        <taxon>Alteromonadaceae</taxon>
        <taxon>Marisediminitalea</taxon>
    </lineage>
</organism>
<dbReference type="GO" id="GO:0047617">
    <property type="term" value="F:fatty acyl-CoA hydrolase activity"/>
    <property type="evidence" value="ECO:0007669"/>
    <property type="project" value="TreeGrafter"/>
</dbReference>
<dbReference type="PANTHER" id="PTHR31793:SF27">
    <property type="entry name" value="NOVEL THIOESTERASE SUPERFAMILY DOMAIN AND SAPOSIN A-TYPE DOMAIN CONTAINING PROTEIN (0610012H03RIK)"/>
    <property type="match status" value="1"/>
</dbReference>
<dbReference type="EMBL" id="FQWD01000001">
    <property type="protein sequence ID" value="SHF91421.1"/>
    <property type="molecule type" value="Genomic_DNA"/>
</dbReference>
<keyword evidence="2 3" id="KW-0378">Hydrolase</keyword>
<keyword evidence="4" id="KW-1185">Reference proteome</keyword>
<dbReference type="Pfam" id="PF13279">
    <property type="entry name" value="4HBT_2"/>
    <property type="match status" value="1"/>
</dbReference>
<accession>A0A1M5FJT6</accession>
<evidence type="ECO:0000256" key="1">
    <source>
        <dbReference type="ARBA" id="ARBA00005953"/>
    </source>
</evidence>
<dbReference type="Gene3D" id="3.10.129.10">
    <property type="entry name" value="Hotdog Thioesterase"/>
    <property type="match status" value="1"/>
</dbReference>
<gene>
    <name evidence="3" type="ORF">SAMN05216361_0861</name>
</gene>
<evidence type="ECO:0000256" key="2">
    <source>
        <dbReference type="ARBA" id="ARBA00022801"/>
    </source>
</evidence>
<sequence>MTDITPSLNDYPYAVTLPTRWQDNDVYGNVNNVVFYSFFDTAVNRFLADEAGMDFRHSPVIAHVVSSQCQFISNISYPEDVEVGVRVAKIGRSSVTYGVSIYAGTNQRRVAHGQFVQVFVDRTTNRVVQIPPRIKSALERIIEAL</sequence>
<dbReference type="PANTHER" id="PTHR31793">
    <property type="entry name" value="4-HYDROXYBENZOYL-COA THIOESTERASE FAMILY MEMBER"/>
    <property type="match status" value="1"/>
</dbReference>
<dbReference type="OrthoDB" id="9799036at2"/>
<name>A0A1M5FJT6_9ALTE</name>
<dbReference type="RefSeq" id="WP_073318232.1">
    <property type="nucleotide sequence ID" value="NZ_FQWD01000001.1"/>
</dbReference>
<evidence type="ECO:0000313" key="3">
    <source>
        <dbReference type="EMBL" id="SHF91421.1"/>
    </source>
</evidence>
<dbReference type="AlphaFoldDB" id="A0A1M5FJT6"/>